<dbReference type="SMART" id="SM00450">
    <property type="entry name" value="RHOD"/>
    <property type="match status" value="1"/>
</dbReference>
<proteinExistence type="predicted"/>
<protein>
    <submittedName>
        <fullName evidence="2">Adenylyltransferase/sulfurtransferase MoeZ</fullName>
    </submittedName>
</protein>
<evidence type="ECO:0000259" key="1">
    <source>
        <dbReference type="PROSITE" id="PS50206"/>
    </source>
</evidence>
<dbReference type="PROSITE" id="PS50206">
    <property type="entry name" value="RHODANESE_3"/>
    <property type="match status" value="1"/>
</dbReference>
<sequence>MQEPLTERVGLDAAARRRYARHLLLPEVGVAGQERLMAARVLIVGAGGLGAVTATYLAAAGVGVIGIVDDDLVDESNLQRQVIHDTASVGMPKVASAAARLAAINPLVQVETHQVRLTADNAMDLFSGYDIVVDGADNFATRYVVADACALLGRPHVWGSILRFDGQVSVWAPPVGPCYRCVFPAPPAPGSVASCSEAGVLGSLCASVGSVQSTEAIKLITGIGRPLIGRLMVHDALAGTWGEIAVRANPACRLCGPNAQITAPQDPEEVCRVPGTPPDVPAGGGERHTAESLAQALAEDDSLVLVDVREPGEWASGVIPGALLHSVGRMEELAVPTTARVVLYCAAGGRSAAGAARLRAAGFTDVSDLEGGITAWPGPLDVPRS</sequence>
<dbReference type="Proteomes" id="UP001499938">
    <property type="component" value="Unassembled WGS sequence"/>
</dbReference>
<dbReference type="Pfam" id="PF00581">
    <property type="entry name" value="Rhodanese"/>
    <property type="match status" value="1"/>
</dbReference>
<dbReference type="InterPro" id="IPR000594">
    <property type="entry name" value="ThiF_NAD_FAD-bd"/>
</dbReference>
<dbReference type="PANTHER" id="PTHR10953">
    <property type="entry name" value="UBIQUITIN-ACTIVATING ENZYME E1"/>
    <property type="match status" value="1"/>
</dbReference>
<dbReference type="InterPro" id="IPR045886">
    <property type="entry name" value="ThiF/MoeB/HesA"/>
</dbReference>
<dbReference type="Gene3D" id="3.40.50.720">
    <property type="entry name" value="NAD(P)-binding Rossmann-like Domain"/>
    <property type="match status" value="1"/>
</dbReference>
<organism evidence="2 3">
    <name type="scientific">Nostocoides veronense</name>
    <dbReference type="NCBI Taxonomy" id="330836"/>
    <lineage>
        <taxon>Bacteria</taxon>
        <taxon>Bacillati</taxon>
        <taxon>Actinomycetota</taxon>
        <taxon>Actinomycetes</taxon>
        <taxon>Micrococcales</taxon>
        <taxon>Intrasporangiaceae</taxon>
        <taxon>Nostocoides</taxon>
    </lineage>
</organism>
<dbReference type="Pfam" id="PF00899">
    <property type="entry name" value="ThiF"/>
    <property type="match status" value="1"/>
</dbReference>
<gene>
    <name evidence="2" type="primary">moeZ</name>
    <name evidence="2" type="ORF">GCM10009811_19670</name>
</gene>
<dbReference type="PANTHER" id="PTHR10953:SF102">
    <property type="entry name" value="ADENYLYLTRANSFERASE AND SULFURTRANSFERASE MOCS3"/>
    <property type="match status" value="1"/>
</dbReference>
<dbReference type="InterPro" id="IPR035985">
    <property type="entry name" value="Ubiquitin-activating_enz"/>
</dbReference>
<dbReference type="CDD" id="cd00158">
    <property type="entry name" value="RHOD"/>
    <property type="match status" value="1"/>
</dbReference>
<accession>A0ABP4XZ26</accession>
<feature type="domain" description="Rhodanese" evidence="1">
    <location>
        <begin position="299"/>
        <end position="382"/>
    </location>
</feature>
<dbReference type="EMBL" id="BAAAPO010000032">
    <property type="protein sequence ID" value="GAA1795368.1"/>
    <property type="molecule type" value="Genomic_DNA"/>
</dbReference>
<evidence type="ECO:0000313" key="2">
    <source>
        <dbReference type="EMBL" id="GAA1795368.1"/>
    </source>
</evidence>
<reference evidence="3" key="1">
    <citation type="journal article" date="2019" name="Int. J. Syst. Evol. Microbiol.">
        <title>The Global Catalogue of Microorganisms (GCM) 10K type strain sequencing project: providing services to taxonomists for standard genome sequencing and annotation.</title>
        <authorList>
            <consortium name="The Broad Institute Genomics Platform"/>
            <consortium name="The Broad Institute Genome Sequencing Center for Infectious Disease"/>
            <person name="Wu L."/>
            <person name="Ma J."/>
        </authorList>
    </citation>
    <scope>NUCLEOTIDE SEQUENCE [LARGE SCALE GENOMIC DNA]</scope>
    <source>
        <strain evidence="3">JCM 15592</strain>
    </source>
</reference>
<keyword evidence="2" id="KW-0548">Nucleotidyltransferase</keyword>
<dbReference type="NCBIfam" id="NF004281">
    <property type="entry name" value="PRK05690.1"/>
    <property type="match status" value="1"/>
</dbReference>
<dbReference type="GO" id="GO:0016779">
    <property type="term" value="F:nucleotidyltransferase activity"/>
    <property type="evidence" value="ECO:0007669"/>
    <property type="project" value="UniProtKB-KW"/>
</dbReference>
<comment type="caution">
    <text evidence="2">The sequence shown here is derived from an EMBL/GenBank/DDBJ whole genome shotgun (WGS) entry which is preliminary data.</text>
</comment>
<name>A0ABP4XZ26_9MICO</name>
<dbReference type="InterPro" id="IPR001763">
    <property type="entry name" value="Rhodanese-like_dom"/>
</dbReference>
<dbReference type="Gene3D" id="3.40.250.10">
    <property type="entry name" value="Rhodanese-like domain"/>
    <property type="match status" value="1"/>
</dbReference>
<dbReference type="CDD" id="cd00757">
    <property type="entry name" value="ThiF_MoeB_HesA_family"/>
    <property type="match status" value="1"/>
</dbReference>
<dbReference type="InterPro" id="IPR036873">
    <property type="entry name" value="Rhodanese-like_dom_sf"/>
</dbReference>
<dbReference type="SUPFAM" id="SSF69572">
    <property type="entry name" value="Activating enzymes of the ubiquitin-like proteins"/>
    <property type="match status" value="1"/>
</dbReference>
<evidence type="ECO:0000313" key="3">
    <source>
        <dbReference type="Proteomes" id="UP001499938"/>
    </source>
</evidence>
<keyword evidence="3" id="KW-1185">Reference proteome</keyword>
<keyword evidence="2" id="KW-0808">Transferase</keyword>